<dbReference type="Proteomes" id="UP000324222">
    <property type="component" value="Unassembled WGS sequence"/>
</dbReference>
<proteinExistence type="predicted"/>
<protein>
    <submittedName>
        <fullName evidence="1">Uncharacterized protein</fullName>
    </submittedName>
</protein>
<comment type="caution">
    <text evidence="1">The sequence shown here is derived from an EMBL/GenBank/DDBJ whole genome shotgun (WGS) entry which is preliminary data.</text>
</comment>
<sequence length="109" mass="12781">MPHRKTDVLREAEHVVKQVVDFFLDRLQLQDVVRPHPARIAVLSVRHPVRVWHTLFVSPNYVAQELAEPRTVPPDRRVRRTLVLACGNHYPEWMPFLTLDRSQDLNLCA</sequence>
<reference evidence="1 2" key="1">
    <citation type="submission" date="2019-05" db="EMBL/GenBank/DDBJ databases">
        <title>Another draft genome of Portunus trituberculatus and its Hox gene families provides insights of decapod evolution.</title>
        <authorList>
            <person name="Jeong J.-H."/>
            <person name="Song I."/>
            <person name="Kim S."/>
            <person name="Choi T."/>
            <person name="Kim D."/>
            <person name="Ryu S."/>
            <person name="Kim W."/>
        </authorList>
    </citation>
    <scope>NUCLEOTIDE SEQUENCE [LARGE SCALE GENOMIC DNA]</scope>
    <source>
        <tissue evidence="1">Muscle</tissue>
    </source>
</reference>
<gene>
    <name evidence="1" type="ORF">E2C01_037614</name>
</gene>
<name>A0A5B7FHI3_PORTR</name>
<organism evidence="1 2">
    <name type="scientific">Portunus trituberculatus</name>
    <name type="common">Swimming crab</name>
    <name type="synonym">Neptunus trituberculatus</name>
    <dbReference type="NCBI Taxonomy" id="210409"/>
    <lineage>
        <taxon>Eukaryota</taxon>
        <taxon>Metazoa</taxon>
        <taxon>Ecdysozoa</taxon>
        <taxon>Arthropoda</taxon>
        <taxon>Crustacea</taxon>
        <taxon>Multicrustacea</taxon>
        <taxon>Malacostraca</taxon>
        <taxon>Eumalacostraca</taxon>
        <taxon>Eucarida</taxon>
        <taxon>Decapoda</taxon>
        <taxon>Pleocyemata</taxon>
        <taxon>Brachyura</taxon>
        <taxon>Eubrachyura</taxon>
        <taxon>Portunoidea</taxon>
        <taxon>Portunidae</taxon>
        <taxon>Portuninae</taxon>
        <taxon>Portunus</taxon>
    </lineage>
</organism>
<keyword evidence="2" id="KW-1185">Reference proteome</keyword>
<accession>A0A5B7FHI3</accession>
<evidence type="ECO:0000313" key="2">
    <source>
        <dbReference type="Proteomes" id="UP000324222"/>
    </source>
</evidence>
<dbReference type="EMBL" id="VSRR010006060">
    <property type="protein sequence ID" value="MPC43954.1"/>
    <property type="molecule type" value="Genomic_DNA"/>
</dbReference>
<evidence type="ECO:0000313" key="1">
    <source>
        <dbReference type="EMBL" id="MPC43954.1"/>
    </source>
</evidence>
<dbReference type="AlphaFoldDB" id="A0A5B7FHI3"/>